<reference evidence="9" key="1">
    <citation type="submission" date="2016-10" db="EMBL/GenBank/DDBJ databases">
        <authorList>
            <person name="Varghese N."/>
            <person name="Submissions S."/>
        </authorList>
    </citation>
    <scope>NUCLEOTIDE SEQUENCE [LARGE SCALE GENOMIC DNA]</scope>
    <source>
        <strain evidence="9">DSM 23095</strain>
    </source>
</reference>
<dbReference type="InterPro" id="IPR029903">
    <property type="entry name" value="RmlD-like-bd"/>
</dbReference>
<keyword evidence="6" id="KW-0521">NADP</keyword>
<dbReference type="STRING" id="686796.SAMN04488104_100913"/>
<dbReference type="SUPFAM" id="SSF51735">
    <property type="entry name" value="NAD(P)-binding Rossmann-fold domains"/>
    <property type="match status" value="1"/>
</dbReference>
<evidence type="ECO:0000256" key="4">
    <source>
        <dbReference type="ARBA" id="ARBA00017099"/>
    </source>
</evidence>
<accession>A0A1G6QDT4</accession>
<evidence type="ECO:0000256" key="5">
    <source>
        <dbReference type="ARBA" id="ARBA00048200"/>
    </source>
</evidence>
<dbReference type="EMBL" id="FNAC01000009">
    <property type="protein sequence ID" value="SDC90640.1"/>
    <property type="molecule type" value="Genomic_DNA"/>
</dbReference>
<dbReference type="PANTHER" id="PTHR10491:SF4">
    <property type="entry name" value="METHIONINE ADENOSYLTRANSFERASE 2 SUBUNIT BETA"/>
    <property type="match status" value="1"/>
</dbReference>
<dbReference type="InterPro" id="IPR036291">
    <property type="entry name" value="NAD(P)-bd_dom_sf"/>
</dbReference>
<comment type="pathway">
    <text evidence="1 6">Carbohydrate biosynthesis; dTDP-L-rhamnose biosynthesis.</text>
</comment>
<evidence type="ECO:0000256" key="6">
    <source>
        <dbReference type="RuleBase" id="RU364082"/>
    </source>
</evidence>
<comment type="function">
    <text evidence="6">Catalyzes the reduction of dTDP-6-deoxy-L-lyxo-4-hexulose to yield dTDP-L-rhamnose.</text>
</comment>
<protein>
    <recommendedName>
        <fullName evidence="4 6">dTDP-4-dehydrorhamnose reductase</fullName>
        <ecNumber evidence="3 6">1.1.1.133</ecNumber>
    </recommendedName>
</protein>
<dbReference type="CDD" id="cd05254">
    <property type="entry name" value="dTDP_HR_like_SDR_e"/>
    <property type="match status" value="1"/>
</dbReference>
<dbReference type="AlphaFoldDB" id="A0A1G6QDT4"/>
<evidence type="ECO:0000259" key="7">
    <source>
        <dbReference type="Pfam" id="PF04321"/>
    </source>
</evidence>
<evidence type="ECO:0000313" key="8">
    <source>
        <dbReference type="EMBL" id="SDC90640.1"/>
    </source>
</evidence>
<evidence type="ECO:0000256" key="1">
    <source>
        <dbReference type="ARBA" id="ARBA00004781"/>
    </source>
</evidence>
<dbReference type="Gene3D" id="3.40.50.720">
    <property type="entry name" value="NAD(P)-binding Rossmann-like Domain"/>
    <property type="match status" value="1"/>
</dbReference>
<keyword evidence="9" id="KW-1185">Reference proteome</keyword>
<feature type="domain" description="RmlD-like substrate binding" evidence="7">
    <location>
        <begin position="12"/>
        <end position="300"/>
    </location>
</feature>
<name>A0A1G6QDT4_9BACT</name>
<organism evidence="8 9">
    <name type="scientific">Algoriphagus faecimaris</name>
    <dbReference type="NCBI Taxonomy" id="686796"/>
    <lineage>
        <taxon>Bacteria</taxon>
        <taxon>Pseudomonadati</taxon>
        <taxon>Bacteroidota</taxon>
        <taxon>Cytophagia</taxon>
        <taxon>Cytophagales</taxon>
        <taxon>Cyclobacteriaceae</taxon>
        <taxon>Algoriphagus</taxon>
    </lineage>
</organism>
<keyword evidence="6" id="KW-0560">Oxidoreductase</keyword>
<gene>
    <name evidence="8" type="ORF">SAMN04488104_100913</name>
</gene>
<proteinExistence type="inferred from homology"/>
<dbReference type="Pfam" id="PF04321">
    <property type="entry name" value="RmlD_sub_bind"/>
    <property type="match status" value="1"/>
</dbReference>
<dbReference type="PANTHER" id="PTHR10491">
    <property type="entry name" value="DTDP-4-DEHYDRORHAMNOSE REDUCTASE"/>
    <property type="match status" value="1"/>
</dbReference>
<dbReference type="GO" id="GO:0019305">
    <property type="term" value="P:dTDP-rhamnose biosynthetic process"/>
    <property type="evidence" value="ECO:0007669"/>
    <property type="project" value="UniProtKB-UniPathway"/>
</dbReference>
<evidence type="ECO:0000313" key="9">
    <source>
        <dbReference type="Proteomes" id="UP000199060"/>
    </source>
</evidence>
<dbReference type="InterPro" id="IPR005913">
    <property type="entry name" value="dTDP_dehydrorham_reduct"/>
</dbReference>
<comment type="similarity">
    <text evidence="2 6">Belongs to the dTDP-4-dehydrorhamnose reductase family.</text>
</comment>
<dbReference type="GO" id="GO:0008831">
    <property type="term" value="F:dTDP-4-dehydrorhamnose reductase activity"/>
    <property type="evidence" value="ECO:0007669"/>
    <property type="project" value="UniProtKB-EC"/>
</dbReference>
<evidence type="ECO:0000256" key="3">
    <source>
        <dbReference type="ARBA" id="ARBA00012929"/>
    </source>
</evidence>
<comment type="catalytic activity">
    <reaction evidence="5">
        <text>dTDP-beta-L-rhamnose + NADP(+) = dTDP-4-dehydro-beta-L-rhamnose + NADPH + H(+)</text>
        <dbReference type="Rhea" id="RHEA:21796"/>
        <dbReference type="ChEBI" id="CHEBI:15378"/>
        <dbReference type="ChEBI" id="CHEBI:57510"/>
        <dbReference type="ChEBI" id="CHEBI:57783"/>
        <dbReference type="ChEBI" id="CHEBI:58349"/>
        <dbReference type="ChEBI" id="CHEBI:62830"/>
        <dbReference type="EC" id="1.1.1.133"/>
    </reaction>
</comment>
<dbReference type="Proteomes" id="UP000199060">
    <property type="component" value="Unassembled WGS sequence"/>
</dbReference>
<evidence type="ECO:0000256" key="2">
    <source>
        <dbReference type="ARBA" id="ARBA00010944"/>
    </source>
</evidence>
<dbReference type="EC" id="1.1.1.133" evidence="3 6"/>
<dbReference type="UniPathway" id="UPA00124"/>
<sequence>MDISTLMENKKKILITGANGLLGQKIVQQLVREGEYEVIATGRGSCRLPGKGFKYISLDLENAAAVEKVLLEERPHTLIHGAAMTNVDTCELNQEACYSANVLATSYLIKASESIGAHFIFVSTDFIFKGNEGPLDEEALPNPVNYYGQTKLEAEKLVMGSKLKWAIARTVLVFGIAHDLSRSNIVLWVKESLESGKEIQVVDDQFRTPTLAEDLAEGCILIAKKGAEGIFNISGPDFLTPYQMAVITAEFFGLDLSLIKKTDSFKFTQPAKRPLKTGFNIEKARKELGFDPKTFRTAIGILSKQIILARS</sequence>